<dbReference type="InterPro" id="IPR011712">
    <property type="entry name" value="Sig_transdc_His_kin_sub3_dim/P"/>
</dbReference>
<evidence type="ECO:0000259" key="9">
    <source>
        <dbReference type="PROSITE" id="PS50109"/>
    </source>
</evidence>
<dbReference type="Gene3D" id="1.20.5.1930">
    <property type="match status" value="1"/>
</dbReference>
<keyword evidence="4" id="KW-0808">Transferase</keyword>
<evidence type="ECO:0000256" key="4">
    <source>
        <dbReference type="ARBA" id="ARBA00022679"/>
    </source>
</evidence>
<dbReference type="EMBL" id="JAGQHR010000506">
    <property type="protein sequence ID" value="MCA9728894.1"/>
    <property type="molecule type" value="Genomic_DNA"/>
</dbReference>
<dbReference type="PANTHER" id="PTHR24421:SF10">
    <property type="entry name" value="NITRATE_NITRITE SENSOR PROTEIN NARQ"/>
    <property type="match status" value="1"/>
</dbReference>
<reference evidence="11" key="1">
    <citation type="submission" date="2020-04" db="EMBL/GenBank/DDBJ databases">
        <authorList>
            <person name="Zhang T."/>
        </authorList>
    </citation>
    <scope>NUCLEOTIDE SEQUENCE</scope>
    <source>
        <strain evidence="11">HKST-UBA01</strain>
    </source>
</reference>
<dbReference type="InterPro" id="IPR036890">
    <property type="entry name" value="HATPase_C_sf"/>
</dbReference>
<sequence>MNELDFDTGDRPAVTLAQASRALKVDRLIAEDLRSMLGRVSDPSDELLLLRSFLSISSETFLAQDRSGRVLYASTGSTKLLGVCPEQLQEDPWSWIGHVAEEERVGVRAAVTEFLAGADDHLTLEYRLMPPGEPVRWLRDTLLAPAGAIPEIVFRIVQDTTQERLLREAEERFHGFVNAIPDLFFRVDADGRFLDCVNPGQLPLLAMSEAAVVGKRIEDLLPPGLAILARRALEAVMQGSPLEIIEYELPFEDQTHYFEARLCPDAGQACILVRDITDTRRSSERYLEVCEGERRRIGEDLHDGVSQQLVALSFRAHALEQRLDPQSRDAFRTLREDLEAVTRQVRSIAHGLHPVEVDALGLNLALEELAAGMSRTYRVACVTDLRGPEIGEPSVATQIYRIVQEAVSNAVRHAAPKHVRIALIHDDAAVELMVEDDGRGIDKNKGTSTGIGLETMRQRARRLGGMLKLEAAPTGGTRVVCRFLIRTTKGQET</sequence>
<dbReference type="InterPro" id="IPR000014">
    <property type="entry name" value="PAS"/>
</dbReference>
<dbReference type="InterPro" id="IPR050482">
    <property type="entry name" value="Sensor_HK_TwoCompSys"/>
</dbReference>
<keyword evidence="3" id="KW-0597">Phosphoprotein</keyword>
<dbReference type="InterPro" id="IPR005467">
    <property type="entry name" value="His_kinase_dom"/>
</dbReference>
<evidence type="ECO:0000313" key="12">
    <source>
        <dbReference type="Proteomes" id="UP000697710"/>
    </source>
</evidence>
<keyword evidence="5" id="KW-0547">Nucleotide-binding</keyword>
<dbReference type="CDD" id="cd00130">
    <property type="entry name" value="PAS"/>
    <property type="match status" value="1"/>
</dbReference>
<dbReference type="PANTHER" id="PTHR24421">
    <property type="entry name" value="NITRATE/NITRITE SENSOR PROTEIN NARX-RELATED"/>
    <property type="match status" value="1"/>
</dbReference>
<proteinExistence type="predicted"/>
<dbReference type="SUPFAM" id="SSF55874">
    <property type="entry name" value="ATPase domain of HSP90 chaperone/DNA topoisomerase II/histidine kinase"/>
    <property type="match status" value="1"/>
</dbReference>
<dbReference type="Gene3D" id="3.30.450.20">
    <property type="entry name" value="PAS domain"/>
    <property type="match status" value="2"/>
</dbReference>
<dbReference type="InterPro" id="IPR003594">
    <property type="entry name" value="HATPase_dom"/>
</dbReference>
<dbReference type="GO" id="GO:0000155">
    <property type="term" value="F:phosphorelay sensor kinase activity"/>
    <property type="evidence" value="ECO:0007669"/>
    <property type="project" value="InterPro"/>
</dbReference>
<accession>A0A956RRQ6</accession>
<name>A0A956RRQ6_UNCEI</name>
<evidence type="ECO:0000256" key="3">
    <source>
        <dbReference type="ARBA" id="ARBA00022553"/>
    </source>
</evidence>
<dbReference type="EC" id="2.7.13.3" evidence="2"/>
<dbReference type="Gene3D" id="3.30.565.10">
    <property type="entry name" value="Histidine kinase-like ATPase, C-terminal domain"/>
    <property type="match status" value="1"/>
</dbReference>
<feature type="domain" description="PAS" evidence="10">
    <location>
        <begin position="46"/>
        <end position="88"/>
    </location>
</feature>
<dbReference type="SMART" id="SM00387">
    <property type="entry name" value="HATPase_c"/>
    <property type="match status" value="1"/>
</dbReference>
<evidence type="ECO:0000256" key="7">
    <source>
        <dbReference type="ARBA" id="ARBA00022840"/>
    </source>
</evidence>
<keyword evidence="6" id="KW-0418">Kinase</keyword>
<evidence type="ECO:0000259" key="10">
    <source>
        <dbReference type="PROSITE" id="PS50112"/>
    </source>
</evidence>
<gene>
    <name evidence="11" type="ORF">KC729_14480</name>
</gene>
<evidence type="ECO:0000256" key="5">
    <source>
        <dbReference type="ARBA" id="ARBA00022741"/>
    </source>
</evidence>
<dbReference type="GO" id="GO:0005524">
    <property type="term" value="F:ATP binding"/>
    <property type="evidence" value="ECO:0007669"/>
    <property type="project" value="UniProtKB-KW"/>
</dbReference>
<reference evidence="11" key="2">
    <citation type="journal article" date="2021" name="Microbiome">
        <title>Successional dynamics and alternative stable states in a saline activated sludge microbial community over 9 years.</title>
        <authorList>
            <person name="Wang Y."/>
            <person name="Ye J."/>
            <person name="Ju F."/>
            <person name="Liu L."/>
            <person name="Boyd J.A."/>
            <person name="Deng Y."/>
            <person name="Parks D.H."/>
            <person name="Jiang X."/>
            <person name="Yin X."/>
            <person name="Woodcroft B.J."/>
            <person name="Tyson G.W."/>
            <person name="Hugenholtz P."/>
            <person name="Polz M.F."/>
            <person name="Zhang T."/>
        </authorList>
    </citation>
    <scope>NUCLEOTIDE SEQUENCE</scope>
    <source>
        <strain evidence="11">HKST-UBA01</strain>
    </source>
</reference>
<evidence type="ECO:0000256" key="8">
    <source>
        <dbReference type="ARBA" id="ARBA00023012"/>
    </source>
</evidence>
<organism evidence="11 12">
    <name type="scientific">Eiseniibacteriota bacterium</name>
    <dbReference type="NCBI Taxonomy" id="2212470"/>
    <lineage>
        <taxon>Bacteria</taxon>
        <taxon>Candidatus Eiseniibacteriota</taxon>
    </lineage>
</organism>
<keyword evidence="8" id="KW-0902">Two-component regulatory system</keyword>
<dbReference type="InterPro" id="IPR035965">
    <property type="entry name" value="PAS-like_dom_sf"/>
</dbReference>
<keyword evidence="7" id="KW-0067">ATP-binding</keyword>
<dbReference type="PROSITE" id="PS50112">
    <property type="entry name" value="PAS"/>
    <property type="match status" value="2"/>
</dbReference>
<dbReference type="GO" id="GO:0016020">
    <property type="term" value="C:membrane"/>
    <property type="evidence" value="ECO:0007669"/>
    <property type="project" value="InterPro"/>
</dbReference>
<comment type="caution">
    <text evidence="11">The sequence shown here is derived from an EMBL/GenBank/DDBJ whole genome shotgun (WGS) entry which is preliminary data.</text>
</comment>
<dbReference type="PROSITE" id="PS50109">
    <property type="entry name" value="HIS_KIN"/>
    <property type="match status" value="1"/>
</dbReference>
<dbReference type="InterPro" id="IPR013656">
    <property type="entry name" value="PAS_4"/>
</dbReference>
<dbReference type="SUPFAM" id="SSF55785">
    <property type="entry name" value="PYP-like sensor domain (PAS domain)"/>
    <property type="match status" value="2"/>
</dbReference>
<dbReference type="Pfam" id="PF07730">
    <property type="entry name" value="HisKA_3"/>
    <property type="match status" value="1"/>
</dbReference>
<feature type="domain" description="PAS" evidence="10">
    <location>
        <begin position="169"/>
        <end position="240"/>
    </location>
</feature>
<evidence type="ECO:0000256" key="6">
    <source>
        <dbReference type="ARBA" id="ARBA00022777"/>
    </source>
</evidence>
<evidence type="ECO:0000256" key="1">
    <source>
        <dbReference type="ARBA" id="ARBA00000085"/>
    </source>
</evidence>
<dbReference type="Pfam" id="PF02518">
    <property type="entry name" value="HATPase_c"/>
    <property type="match status" value="1"/>
</dbReference>
<dbReference type="Pfam" id="PF08448">
    <property type="entry name" value="PAS_4"/>
    <property type="match status" value="1"/>
</dbReference>
<evidence type="ECO:0000313" key="11">
    <source>
        <dbReference type="EMBL" id="MCA9728894.1"/>
    </source>
</evidence>
<dbReference type="Pfam" id="PF08447">
    <property type="entry name" value="PAS_3"/>
    <property type="match status" value="1"/>
</dbReference>
<feature type="domain" description="Histidine kinase" evidence="9">
    <location>
        <begin position="300"/>
        <end position="487"/>
    </location>
</feature>
<comment type="catalytic activity">
    <reaction evidence="1">
        <text>ATP + protein L-histidine = ADP + protein N-phospho-L-histidine.</text>
        <dbReference type="EC" id="2.7.13.3"/>
    </reaction>
</comment>
<protein>
    <recommendedName>
        <fullName evidence="2">histidine kinase</fullName>
        <ecNumber evidence="2">2.7.13.3</ecNumber>
    </recommendedName>
</protein>
<dbReference type="AlphaFoldDB" id="A0A956RRQ6"/>
<evidence type="ECO:0000256" key="2">
    <source>
        <dbReference type="ARBA" id="ARBA00012438"/>
    </source>
</evidence>
<dbReference type="Proteomes" id="UP000697710">
    <property type="component" value="Unassembled WGS sequence"/>
</dbReference>
<dbReference type="CDD" id="cd16917">
    <property type="entry name" value="HATPase_UhpB-NarQ-NarX-like"/>
    <property type="match status" value="1"/>
</dbReference>
<dbReference type="SMART" id="SM00091">
    <property type="entry name" value="PAS"/>
    <property type="match status" value="2"/>
</dbReference>
<dbReference type="InterPro" id="IPR013655">
    <property type="entry name" value="PAS_fold_3"/>
</dbReference>
<dbReference type="GO" id="GO:0046983">
    <property type="term" value="F:protein dimerization activity"/>
    <property type="evidence" value="ECO:0007669"/>
    <property type="project" value="InterPro"/>
</dbReference>